<dbReference type="GO" id="GO:0003677">
    <property type="term" value="F:DNA binding"/>
    <property type="evidence" value="ECO:0007669"/>
    <property type="project" value="UniProtKB-UniRule"/>
</dbReference>
<dbReference type="PANTHER" id="PTHR46261">
    <property type="entry name" value="HIGH MOBILITY GROUP B PROTEIN 4-RELATED"/>
    <property type="match status" value="1"/>
</dbReference>
<feature type="region of interest" description="Disordered" evidence="5">
    <location>
        <begin position="170"/>
        <end position="311"/>
    </location>
</feature>
<protein>
    <recommendedName>
        <fullName evidence="6">HMG box domain-containing protein</fullName>
    </recommendedName>
</protein>
<evidence type="ECO:0000256" key="4">
    <source>
        <dbReference type="PROSITE-ProRule" id="PRU00267"/>
    </source>
</evidence>
<proteinExistence type="predicted"/>
<feature type="compositionally biased region" description="Basic and acidic residues" evidence="5">
    <location>
        <begin position="173"/>
        <end position="190"/>
    </location>
</feature>
<dbReference type="PROSITE" id="PS50118">
    <property type="entry name" value="HMG_BOX_2"/>
    <property type="match status" value="2"/>
</dbReference>
<feature type="compositionally biased region" description="Basic and acidic residues" evidence="5">
    <location>
        <begin position="197"/>
        <end position="221"/>
    </location>
</feature>
<keyword evidence="3 4" id="KW-0539">Nucleus</keyword>
<evidence type="ECO:0000256" key="5">
    <source>
        <dbReference type="SAM" id="MobiDB-lite"/>
    </source>
</evidence>
<dbReference type="SUPFAM" id="SSF47095">
    <property type="entry name" value="HMG-box"/>
    <property type="match status" value="2"/>
</dbReference>
<feature type="compositionally biased region" description="Basic and acidic residues" evidence="5">
    <location>
        <begin position="227"/>
        <end position="283"/>
    </location>
</feature>
<organism evidence="7">
    <name type="scientific">Zooxanthella nutricula</name>
    <dbReference type="NCBI Taxonomy" id="1333877"/>
    <lineage>
        <taxon>Eukaryota</taxon>
        <taxon>Sar</taxon>
        <taxon>Alveolata</taxon>
        <taxon>Dinophyceae</taxon>
        <taxon>Peridiniales</taxon>
        <taxon>Peridiniales incertae sedis</taxon>
        <taxon>Zooxanthella</taxon>
    </lineage>
</organism>
<dbReference type="InterPro" id="IPR031061">
    <property type="entry name" value="HMGB_plant"/>
</dbReference>
<dbReference type="Gene3D" id="1.10.30.10">
    <property type="entry name" value="High mobility group box domain"/>
    <property type="match status" value="2"/>
</dbReference>
<evidence type="ECO:0000259" key="6">
    <source>
        <dbReference type="PROSITE" id="PS50118"/>
    </source>
</evidence>
<feature type="region of interest" description="Disordered" evidence="5">
    <location>
        <begin position="1"/>
        <end position="23"/>
    </location>
</feature>
<dbReference type="EMBL" id="HBGW01064486">
    <property type="protein sequence ID" value="CAD9610727.1"/>
    <property type="molecule type" value="Transcribed_RNA"/>
</dbReference>
<reference evidence="7" key="1">
    <citation type="submission" date="2021-01" db="EMBL/GenBank/DDBJ databases">
        <authorList>
            <person name="Corre E."/>
            <person name="Pelletier E."/>
            <person name="Niang G."/>
            <person name="Scheremetjew M."/>
            <person name="Finn R."/>
            <person name="Kale V."/>
            <person name="Holt S."/>
            <person name="Cochrane G."/>
            <person name="Meng A."/>
            <person name="Brown T."/>
            <person name="Cohen L."/>
        </authorList>
    </citation>
    <scope>NUCLEOTIDE SEQUENCE</scope>
    <source>
        <strain evidence="7">RCC3387</strain>
    </source>
</reference>
<feature type="compositionally biased region" description="Low complexity" evidence="5">
    <location>
        <begin position="293"/>
        <end position="311"/>
    </location>
</feature>
<dbReference type="InterPro" id="IPR036910">
    <property type="entry name" value="HMG_box_dom_sf"/>
</dbReference>
<name>A0A7S2PQA9_9DINO</name>
<dbReference type="PANTHER" id="PTHR46261:SF18">
    <property type="entry name" value="DNA-BINDING PROTEIN MNB1B"/>
    <property type="match status" value="1"/>
</dbReference>
<dbReference type="AlphaFoldDB" id="A0A7S2PQA9"/>
<gene>
    <name evidence="7" type="ORF">BRAN1462_LOCUS41147</name>
</gene>
<accession>A0A7S2PQA9</accession>
<evidence type="ECO:0000256" key="3">
    <source>
        <dbReference type="ARBA" id="ARBA00023242"/>
    </source>
</evidence>
<evidence type="ECO:0000256" key="2">
    <source>
        <dbReference type="ARBA" id="ARBA00023125"/>
    </source>
</evidence>
<dbReference type="Pfam" id="PF00505">
    <property type="entry name" value="HMG_box"/>
    <property type="match status" value="2"/>
</dbReference>
<evidence type="ECO:0000313" key="7">
    <source>
        <dbReference type="EMBL" id="CAD9610727.1"/>
    </source>
</evidence>
<comment type="subcellular location">
    <subcellularLocation>
        <location evidence="1">Nucleus</location>
    </subcellularLocation>
</comment>
<feature type="DNA-binding region" description="HMG box" evidence="4">
    <location>
        <begin position="101"/>
        <end position="165"/>
    </location>
</feature>
<sequence>MAPPRPPGGRTFATARRDPERPKLPATSWIRYLQHCRKEKADLKHSEVMKIAASTWKSMGESDRAPFVRPYEAEKAIYEKAFQKYKESGKLAAWKRDPAKPLKPMTGFMRFAQEVRKANPQMKMTEHTKTAGQKWKALTAQQKAPYEEPAAKEFAAWKDKMAQYKASGQAAAWKEKVGPSKAESKAEKAKAAKAKAKAKEQLAKAKEKLKAKLAKEKEAAAKQKAKEKKDKEKLAKQKALAKEKEKKKLALERARQAKAKLAEKKQAAKEKSVKDKLAKDKVAAKQKAKAKPSKATAMPASRKAATSAPAA</sequence>
<feature type="domain" description="HMG box" evidence="6">
    <location>
        <begin position="101"/>
        <end position="165"/>
    </location>
</feature>
<feature type="DNA-binding region" description="HMG box" evidence="4">
    <location>
        <begin position="22"/>
        <end position="86"/>
    </location>
</feature>
<dbReference type="GO" id="GO:0005634">
    <property type="term" value="C:nucleus"/>
    <property type="evidence" value="ECO:0007669"/>
    <property type="project" value="UniProtKB-SubCell"/>
</dbReference>
<dbReference type="InterPro" id="IPR009071">
    <property type="entry name" value="HMG_box_dom"/>
</dbReference>
<evidence type="ECO:0000256" key="1">
    <source>
        <dbReference type="ARBA" id="ARBA00004123"/>
    </source>
</evidence>
<feature type="domain" description="HMG box" evidence="6">
    <location>
        <begin position="22"/>
        <end position="86"/>
    </location>
</feature>
<dbReference type="SMART" id="SM00398">
    <property type="entry name" value="HMG"/>
    <property type="match status" value="2"/>
</dbReference>
<keyword evidence="2 4" id="KW-0238">DNA-binding</keyword>